<keyword evidence="2 3" id="KW-0040">ANK repeat</keyword>
<evidence type="ECO:0000313" key="5">
    <source>
        <dbReference type="EMBL" id="CAE2276286.1"/>
    </source>
</evidence>
<feature type="compositionally biased region" description="Polar residues" evidence="4">
    <location>
        <begin position="963"/>
        <end position="980"/>
    </location>
</feature>
<feature type="region of interest" description="Disordered" evidence="4">
    <location>
        <begin position="439"/>
        <end position="477"/>
    </location>
</feature>
<dbReference type="Pfam" id="PF12796">
    <property type="entry name" value="Ank_2"/>
    <property type="match status" value="1"/>
</dbReference>
<dbReference type="PROSITE" id="PS50088">
    <property type="entry name" value="ANK_REPEAT"/>
    <property type="match status" value="2"/>
</dbReference>
<dbReference type="EMBL" id="HBKQ01050796">
    <property type="protein sequence ID" value="CAE2276286.1"/>
    <property type="molecule type" value="Transcribed_RNA"/>
</dbReference>
<dbReference type="SMART" id="SM00248">
    <property type="entry name" value="ANK"/>
    <property type="match status" value="2"/>
</dbReference>
<feature type="compositionally biased region" description="Low complexity" evidence="4">
    <location>
        <begin position="460"/>
        <end position="472"/>
    </location>
</feature>
<evidence type="ECO:0000256" key="2">
    <source>
        <dbReference type="ARBA" id="ARBA00023043"/>
    </source>
</evidence>
<organism evidence="5">
    <name type="scientific">Odontella aurita</name>
    <dbReference type="NCBI Taxonomy" id="265563"/>
    <lineage>
        <taxon>Eukaryota</taxon>
        <taxon>Sar</taxon>
        <taxon>Stramenopiles</taxon>
        <taxon>Ochrophyta</taxon>
        <taxon>Bacillariophyta</taxon>
        <taxon>Mediophyceae</taxon>
        <taxon>Biddulphiophycidae</taxon>
        <taxon>Eupodiscales</taxon>
        <taxon>Odontellaceae</taxon>
        <taxon>Odontella</taxon>
    </lineage>
</organism>
<protein>
    <submittedName>
        <fullName evidence="5">Uncharacterized protein</fullName>
    </submittedName>
</protein>
<dbReference type="PANTHER" id="PTHR24178">
    <property type="entry name" value="MOLTING PROTEIN MLT-4"/>
    <property type="match status" value="1"/>
</dbReference>
<evidence type="ECO:0000256" key="4">
    <source>
        <dbReference type="SAM" id="MobiDB-lite"/>
    </source>
</evidence>
<dbReference type="SUPFAM" id="SSF48403">
    <property type="entry name" value="Ankyrin repeat"/>
    <property type="match status" value="1"/>
</dbReference>
<keyword evidence="1" id="KW-0677">Repeat</keyword>
<accession>A0A7S4JWF7</accession>
<feature type="repeat" description="ANK" evidence="3">
    <location>
        <begin position="662"/>
        <end position="694"/>
    </location>
</feature>
<name>A0A7S4JWF7_9STRA</name>
<gene>
    <name evidence="5" type="ORF">OAUR00152_LOCUS35042</name>
</gene>
<feature type="region of interest" description="Disordered" evidence="4">
    <location>
        <begin position="52"/>
        <end position="81"/>
    </location>
</feature>
<dbReference type="InterPro" id="IPR002110">
    <property type="entry name" value="Ankyrin_rpt"/>
</dbReference>
<dbReference type="Gene3D" id="1.25.40.20">
    <property type="entry name" value="Ankyrin repeat-containing domain"/>
    <property type="match status" value="1"/>
</dbReference>
<feature type="repeat" description="ANK" evidence="3">
    <location>
        <begin position="696"/>
        <end position="728"/>
    </location>
</feature>
<dbReference type="AlphaFoldDB" id="A0A7S4JWF7"/>
<proteinExistence type="predicted"/>
<dbReference type="InterPro" id="IPR036770">
    <property type="entry name" value="Ankyrin_rpt-contain_sf"/>
</dbReference>
<evidence type="ECO:0000256" key="1">
    <source>
        <dbReference type="ARBA" id="ARBA00022737"/>
    </source>
</evidence>
<feature type="region of interest" description="Disordered" evidence="4">
    <location>
        <begin position="963"/>
        <end position="988"/>
    </location>
</feature>
<feature type="region of interest" description="Disordered" evidence="4">
    <location>
        <begin position="584"/>
        <end position="605"/>
    </location>
</feature>
<feature type="compositionally biased region" description="Acidic residues" evidence="4">
    <location>
        <begin position="835"/>
        <end position="855"/>
    </location>
</feature>
<feature type="compositionally biased region" description="Polar residues" evidence="4">
    <location>
        <begin position="439"/>
        <end position="451"/>
    </location>
</feature>
<sequence>MGGADSQLPWQQKLADPSLAIQVGLKPAKPAMLTPRDVIVAAAGHDLQQQQQVVAEKMSTRSNEAEKAGEAQNHAGDASLDLDDGTMDVLWNMVMEEGTEDVDNELQEAAASAIQQHMTPIIEAELVNTVEDAIQDMATSALEEHVNFVSDEDILQAVEQVMAEGSLESGTFEDKVVSTLEEKIPAQLEAKLLETMEKELAPSGEGEESGAVSDSPEEVQQENEVNMNAKSPLLSTVPQTPLPEVIDFTPNEFLMHSDRPMSLVISTSASIPILPPDGLPYRWHLLAAFVDMSSAAIFAEPLKANSPAAAVTAETDPTIMKVALTPLRKLTPFSYKCEAPLDISYSGSRSLILVGVRYVESSEPVWDAIRLAVKVCIQAEWQVASDLNEAQASVGAALVRPTFYAPAGGGNVQLLSQLSQDLFTFYDYGNFPSRVMFTNNPTSGQLETDGNVNEDSDAQVRSTSKSVSSMRSGAADTEETVEVVSALPAPAPTMATLASAMTSLPFNPPERAVDVAPSLSRKRTLSVDDHFPIVDLASANEAAEDWIGKQDPNSDHTKTLGETVDRHCKIRFVERLANAAAAADPELKQHKPRHEPVNIDGNQSDTSDYGSIKLDASKLQQLDEDVLDALLDSVLIKFVESLVDTCASDEEMKLEINTMGYAGFALLHYAALYNMKSLIPLLLKKGADPNLQTLKGGLTPLHLAAGAGHDQICDLLARSGATVNVQDSFGLIPADSATRNGFTEIGNWLQDKKLPAMEPKVSSTNACPGNERHPPNKDITNAASESWAQNDPADVFLQSAFKGLPLKDKLGLNLFVQKYRRKANSRRQAASKESDQDDDDDDDADSMSDSNDDEEGGGRMAMARSSRSAEGDSQVHSSTSASGDGDGEDCMGNLRFISEKDRKSLKVAMSMMSKEERKELERSAPYSDVRNWMLRSNYESLREASIQLEKQAKRKTLTKVMNSETTVGQIQSGSDSQKQGTGPLRNPKLSQALAMLVLRKNLLASKGKQPSQAEDQQS</sequence>
<feature type="region of interest" description="Disordered" evidence="4">
    <location>
        <begin position="759"/>
        <end position="780"/>
    </location>
</feature>
<feature type="region of interest" description="Disordered" evidence="4">
    <location>
        <begin position="199"/>
        <end position="236"/>
    </location>
</feature>
<feature type="compositionally biased region" description="Basic and acidic residues" evidence="4">
    <location>
        <begin position="585"/>
        <end position="597"/>
    </location>
</feature>
<reference evidence="5" key="1">
    <citation type="submission" date="2021-01" db="EMBL/GenBank/DDBJ databases">
        <authorList>
            <person name="Corre E."/>
            <person name="Pelletier E."/>
            <person name="Niang G."/>
            <person name="Scheremetjew M."/>
            <person name="Finn R."/>
            <person name="Kale V."/>
            <person name="Holt S."/>
            <person name="Cochrane G."/>
            <person name="Meng A."/>
            <person name="Brown T."/>
            <person name="Cohen L."/>
        </authorList>
    </citation>
    <scope>NUCLEOTIDE SEQUENCE</scope>
    <source>
        <strain evidence="5">Isolate 1302-5</strain>
    </source>
</reference>
<dbReference type="PROSITE" id="PS50297">
    <property type="entry name" value="ANK_REP_REGION"/>
    <property type="match status" value="2"/>
</dbReference>
<feature type="region of interest" description="Disordered" evidence="4">
    <location>
        <begin position="822"/>
        <end position="892"/>
    </location>
</feature>
<evidence type="ECO:0000256" key="3">
    <source>
        <dbReference type="PROSITE-ProRule" id="PRU00023"/>
    </source>
</evidence>